<dbReference type="InterPro" id="IPR011467">
    <property type="entry name" value="DUF1573"/>
</dbReference>
<dbReference type="InterPro" id="IPR013783">
    <property type="entry name" value="Ig-like_fold"/>
</dbReference>
<keyword evidence="3" id="KW-1185">Reference proteome</keyword>
<feature type="chain" id="PRO_5012394797" description="DUF1573 domain-containing protein" evidence="1">
    <location>
        <begin position="20"/>
        <end position="132"/>
    </location>
</feature>
<dbReference type="Gene3D" id="2.60.40.10">
    <property type="entry name" value="Immunoglobulins"/>
    <property type="match status" value="1"/>
</dbReference>
<protein>
    <recommendedName>
        <fullName evidence="4">DUF1573 domain-containing protein</fullName>
    </recommendedName>
</protein>
<evidence type="ECO:0000313" key="3">
    <source>
        <dbReference type="Proteomes" id="UP000193804"/>
    </source>
</evidence>
<dbReference type="PANTHER" id="PTHR37833">
    <property type="entry name" value="LIPOPROTEIN-RELATED"/>
    <property type="match status" value="1"/>
</dbReference>
<dbReference type="AlphaFoldDB" id="A0A1X7KA76"/>
<accession>A0A1X7KA76</accession>
<dbReference type="Proteomes" id="UP000193804">
    <property type="component" value="Unassembled WGS sequence"/>
</dbReference>
<evidence type="ECO:0000313" key="2">
    <source>
        <dbReference type="EMBL" id="SMG37346.1"/>
    </source>
</evidence>
<dbReference type="EMBL" id="FXAW01000005">
    <property type="protein sequence ID" value="SMG37346.1"/>
    <property type="molecule type" value="Genomic_DNA"/>
</dbReference>
<reference evidence="3" key="1">
    <citation type="submission" date="2017-04" db="EMBL/GenBank/DDBJ databases">
        <authorList>
            <person name="Varghese N."/>
            <person name="Submissions S."/>
        </authorList>
    </citation>
    <scope>NUCLEOTIDE SEQUENCE [LARGE SCALE GENOMIC DNA]</scope>
    <source>
        <strain evidence="3">DSM 4125</strain>
    </source>
</reference>
<gene>
    <name evidence="2" type="ORF">SAMN05661096_02441</name>
</gene>
<dbReference type="Pfam" id="PF07610">
    <property type="entry name" value="DUF1573"/>
    <property type="match status" value="1"/>
</dbReference>
<evidence type="ECO:0000256" key="1">
    <source>
        <dbReference type="SAM" id="SignalP"/>
    </source>
</evidence>
<evidence type="ECO:0008006" key="4">
    <source>
        <dbReference type="Google" id="ProtNLM"/>
    </source>
</evidence>
<dbReference type="STRING" id="1028.SAMN05661096_02441"/>
<dbReference type="OrthoDB" id="826619at2"/>
<name>A0A1X7KA76_9BACT</name>
<keyword evidence="1" id="KW-0732">Signal</keyword>
<dbReference type="PANTHER" id="PTHR37833:SF1">
    <property type="entry name" value="SIGNAL PEPTIDE PROTEIN"/>
    <property type="match status" value="1"/>
</dbReference>
<dbReference type="RefSeq" id="WP_085517558.1">
    <property type="nucleotide sequence ID" value="NZ_FXAW01000005.1"/>
</dbReference>
<proteinExistence type="predicted"/>
<feature type="signal peptide" evidence="1">
    <location>
        <begin position="1"/>
        <end position="19"/>
    </location>
</feature>
<sequence>MKKAILFFASFFILGTALAQSTESTNSPDITFEESSHDFGDITQGDVVEHVFKFENTGKQPLIISNVKTTCGCTVPSYPRGEAIAPGATGEITVKFNSRGKMGRQNKVVRIVSNIGEERSVRITTNVLPSGS</sequence>
<organism evidence="2 3">
    <name type="scientific">Marivirga sericea</name>
    <dbReference type="NCBI Taxonomy" id="1028"/>
    <lineage>
        <taxon>Bacteria</taxon>
        <taxon>Pseudomonadati</taxon>
        <taxon>Bacteroidota</taxon>
        <taxon>Cytophagia</taxon>
        <taxon>Cytophagales</taxon>
        <taxon>Marivirgaceae</taxon>
        <taxon>Marivirga</taxon>
    </lineage>
</organism>